<evidence type="ECO:0000313" key="14">
    <source>
        <dbReference type="Proteomes" id="UP000808337"/>
    </source>
</evidence>
<evidence type="ECO:0000256" key="4">
    <source>
        <dbReference type="ARBA" id="ARBA00022642"/>
    </source>
</evidence>
<proteinExistence type="inferred from homology"/>
<evidence type="ECO:0000259" key="12">
    <source>
        <dbReference type="Pfam" id="PF01467"/>
    </source>
</evidence>
<reference evidence="13 14" key="1">
    <citation type="submission" date="2020-10" db="EMBL/GenBank/DDBJ databases">
        <title>Connecting structure to function with the recovery of over 1000 high-quality activated sludge metagenome-assembled genomes encoding full-length rRNA genes using long-read sequencing.</title>
        <authorList>
            <person name="Singleton C.M."/>
            <person name="Petriglieri F."/>
            <person name="Kristensen J.M."/>
            <person name="Kirkegaard R.H."/>
            <person name="Michaelsen T.Y."/>
            <person name="Andersen M.H."/>
            <person name="Karst S.M."/>
            <person name="Dueholm M.S."/>
            <person name="Nielsen P.H."/>
            <person name="Albertsen M."/>
        </authorList>
    </citation>
    <scope>NUCLEOTIDE SEQUENCE [LARGE SCALE GENOMIC DNA]</scope>
    <source>
        <strain evidence="13">Ribe_18-Q3-R11-54_MAXAC.273</strain>
    </source>
</reference>
<dbReference type="InterPro" id="IPR014729">
    <property type="entry name" value="Rossmann-like_a/b/a_fold"/>
</dbReference>
<evidence type="ECO:0000256" key="11">
    <source>
        <dbReference type="HAMAP-Rule" id="MF_00244"/>
    </source>
</evidence>
<evidence type="ECO:0000256" key="7">
    <source>
        <dbReference type="ARBA" id="ARBA00022741"/>
    </source>
</evidence>
<sequence>MLSPKRVGLFFGSFNPIHTGHLIIAEYMATQPELDQVWFVVSPHNPLKNRATLANDFDRLHMVTLAIDDNPRLRVSNIEFSLPKPSYTIDTMAYLHEKYPDHTFSLIMGSDNLESIHKWKNYNVLLERYTIHIYNRPGSAAGITPEHAKDVRFHDVPMLDISSTFIRGRIAEGLSIRYMVPESVYQFLDGSRLYRQ</sequence>
<dbReference type="Proteomes" id="UP000808337">
    <property type="component" value="Unassembled WGS sequence"/>
</dbReference>
<evidence type="ECO:0000256" key="3">
    <source>
        <dbReference type="ARBA" id="ARBA00009014"/>
    </source>
</evidence>
<dbReference type="InterPro" id="IPR004821">
    <property type="entry name" value="Cyt_trans-like"/>
</dbReference>
<dbReference type="NCBIfam" id="NF000840">
    <property type="entry name" value="PRK00071.1-3"/>
    <property type="match status" value="1"/>
</dbReference>
<evidence type="ECO:0000313" key="13">
    <source>
        <dbReference type="EMBL" id="MBK9983546.1"/>
    </source>
</evidence>
<keyword evidence="8 11" id="KW-0067">ATP-binding</keyword>
<keyword evidence="6 11" id="KW-0548">Nucleotidyltransferase</keyword>
<keyword evidence="7 11" id="KW-0547">Nucleotide-binding</keyword>
<evidence type="ECO:0000256" key="8">
    <source>
        <dbReference type="ARBA" id="ARBA00022840"/>
    </source>
</evidence>
<evidence type="ECO:0000256" key="9">
    <source>
        <dbReference type="ARBA" id="ARBA00023027"/>
    </source>
</evidence>
<evidence type="ECO:0000256" key="6">
    <source>
        <dbReference type="ARBA" id="ARBA00022695"/>
    </source>
</evidence>
<dbReference type="GO" id="GO:0005524">
    <property type="term" value="F:ATP binding"/>
    <property type="evidence" value="ECO:0007669"/>
    <property type="project" value="UniProtKB-KW"/>
</dbReference>
<protein>
    <recommendedName>
        <fullName evidence="11">Probable nicotinate-nucleotide adenylyltransferase</fullName>
        <ecNumber evidence="11">2.7.7.18</ecNumber>
    </recommendedName>
    <alternativeName>
        <fullName evidence="11">Deamido-NAD(+) diphosphorylase</fullName>
    </alternativeName>
    <alternativeName>
        <fullName evidence="11">Deamido-NAD(+) pyrophosphorylase</fullName>
    </alternativeName>
    <alternativeName>
        <fullName evidence="11">Nicotinate mononucleotide adenylyltransferase</fullName>
        <shortName evidence="11">NaMN adenylyltransferase</shortName>
    </alternativeName>
</protein>
<comment type="pathway">
    <text evidence="2 11">Cofactor biosynthesis; NAD(+) biosynthesis; deamido-NAD(+) from nicotinate D-ribonucleotide: step 1/1.</text>
</comment>
<evidence type="ECO:0000256" key="5">
    <source>
        <dbReference type="ARBA" id="ARBA00022679"/>
    </source>
</evidence>
<dbReference type="PANTHER" id="PTHR39321:SF3">
    <property type="entry name" value="PHOSPHOPANTETHEINE ADENYLYLTRANSFERASE"/>
    <property type="match status" value="1"/>
</dbReference>
<feature type="domain" description="Cytidyltransferase-like" evidence="12">
    <location>
        <begin position="9"/>
        <end position="169"/>
    </location>
</feature>
<comment type="catalytic activity">
    <reaction evidence="10 11">
        <text>nicotinate beta-D-ribonucleotide + ATP + H(+) = deamido-NAD(+) + diphosphate</text>
        <dbReference type="Rhea" id="RHEA:22860"/>
        <dbReference type="ChEBI" id="CHEBI:15378"/>
        <dbReference type="ChEBI" id="CHEBI:30616"/>
        <dbReference type="ChEBI" id="CHEBI:33019"/>
        <dbReference type="ChEBI" id="CHEBI:57502"/>
        <dbReference type="ChEBI" id="CHEBI:58437"/>
        <dbReference type="EC" id="2.7.7.18"/>
    </reaction>
</comment>
<dbReference type="EC" id="2.7.7.18" evidence="11"/>
<comment type="similarity">
    <text evidence="3 11">Belongs to the NadD family.</text>
</comment>
<dbReference type="EMBL" id="JADKGY010000020">
    <property type="protein sequence ID" value="MBK9983546.1"/>
    <property type="molecule type" value="Genomic_DNA"/>
</dbReference>
<evidence type="ECO:0000256" key="1">
    <source>
        <dbReference type="ARBA" id="ARBA00002324"/>
    </source>
</evidence>
<dbReference type="AlphaFoldDB" id="A0A9D7XQZ6"/>
<comment type="function">
    <text evidence="1 11">Catalyzes the reversible adenylation of nicotinate mononucleotide (NaMN) to nicotinic acid adenine dinucleotide (NaAD).</text>
</comment>
<keyword evidence="4 11" id="KW-0662">Pyridine nucleotide biosynthesis</keyword>
<dbReference type="PANTHER" id="PTHR39321">
    <property type="entry name" value="NICOTINATE-NUCLEOTIDE ADENYLYLTRANSFERASE-RELATED"/>
    <property type="match status" value="1"/>
</dbReference>
<evidence type="ECO:0000256" key="10">
    <source>
        <dbReference type="ARBA" id="ARBA00048721"/>
    </source>
</evidence>
<keyword evidence="9 11" id="KW-0520">NAD</keyword>
<name>A0A9D7XQZ6_9BACT</name>
<dbReference type="CDD" id="cd02165">
    <property type="entry name" value="NMNAT"/>
    <property type="match status" value="1"/>
</dbReference>
<dbReference type="HAMAP" id="MF_00244">
    <property type="entry name" value="NaMN_adenylyltr"/>
    <property type="match status" value="1"/>
</dbReference>
<dbReference type="Pfam" id="PF01467">
    <property type="entry name" value="CTP_transf_like"/>
    <property type="match status" value="1"/>
</dbReference>
<comment type="caution">
    <text evidence="13">The sequence shown here is derived from an EMBL/GenBank/DDBJ whole genome shotgun (WGS) entry which is preliminary data.</text>
</comment>
<dbReference type="Gene3D" id="3.40.50.620">
    <property type="entry name" value="HUPs"/>
    <property type="match status" value="1"/>
</dbReference>
<dbReference type="GO" id="GO:0009435">
    <property type="term" value="P:NAD+ biosynthetic process"/>
    <property type="evidence" value="ECO:0007669"/>
    <property type="project" value="UniProtKB-UniRule"/>
</dbReference>
<accession>A0A9D7XQZ6</accession>
<dbReference type="NCBIfam" id="TIGR00125">
    <property type="entry name" value="cyt_tran_rel"/>
    <property type="match status" value="1"/>
</dbReference>
<dbReference type="SUPFAM" id="SSF52374">
    <property type="entry name" value="Nucleotidylyl transferase"/>
    <property type="match status" value="1"/>
</dbReference>
<dbReference type="GO" id="GO:0004515">
    <property type="term" value="F:nicotinate-nucleotide adenylyltransferase activity"/>
    <property type="evidence" value="ECO:0007669"/>
    <property type="project" value="UniProtKB-UniRule"/>
</dbReference>
<gene>
    <name evidence="11" type="primary">nadD</name>
    <name evidence="13" type="ORF">IPP15_14360</name>
</gene>
<organism evidence="13 14">
    <name type="scientific">Candidatus Opimibacter skivensis</name>
    <dbReference type="NCBI Taxonomy" id="2982028"/>
    <lineage>
        <taxon>Bacteria</taxon>
        <taxon>Pseudomonadati</taxon>
        <taxon>Bacteroidota</taxon>
        <taxon>Saprospiria</taxon>
        <taxon>Saprospirales</taxon>
        <taxon>Saprospiraceae</taxon>
        <taxon>Candidatus Opimibacter</taxon>
    </lineage>
</organism>
<keyword evidence="5 11" id="KW-0808">Transferase</keyword>
<evidence type="ECO:0000256" key="2">
    <source>
        <dbReference type="ARBA" id="ARBA00005019"/>
    </source>
</evidence>
<dbReference type="InterPro" id="IPR005248">
    <property type="entry name" value="NadD/NMNAT"/>
</dbReference>
<dbReference type="NCBIfam" id="TIGR00482">
    <property type="entry name" value="nicotinate (nicotinamide) nucleotide adenylyltransferase"/>
    <property type="match status" value="1"/>
</dbReference>